<dbReference type="InterPro" id="IPR005840">
    <property type="entry name" value="Ribosomal_uS12_MeSTrfase_RimO"/>
</dbReference>
<dbReference type="Pfam" id="PF00919">
    <property type="entry name" value="UPF0004"/>
    <property type="match status" value="1"/>
</dbReference>
<name>A0ABT3TRU9_9ACTN</name>
<comment type="caution">
    <text evidence="3">The sequence shown here is derived from an EMBL/GenBank/DDBJ whole genome shotgun (WGS) entry which is preliminary data.</text>
</comment>
<dbReference type="Proteomes" id="UP001163064">
    <property type="component" value="Unassembled WGS sequence"/>
</dbReference>
<evidence type="ECO:0000313" key="3">
    <source>
        <dbReference type="EMBL" id="MCX3059732.1"/>
    </source>
</evidence>
<dbReference type="PANTHER" id="PTHR43837:SF1">
    <property type="entry name" value="RIBOSOMAL PROTEIN US12 METHYLTHIOTRANSFERASE RIMO"/>
    <property type="match status" value="1"/>
</dbReference>
<dbReference type="PANTHER" id="PTHR43837">
    <property type="entry name" value="RIBOSOMAL PROTEIN S12 METHYLTHIOTRANSFERASE RIMO"/>
    <property type="match status" value="1"/>
</dbReference>
<keyword evidence="3" id="KW-0687">Ribonucleoprotein</keyword>
<proteinExistence type="predicted"/>
<evidence type="ECO:0000313" key="4">
    <source>
        <dbReference type="Proteomes" id="UP001163064"/>
    </source>
</evidence>
<protein>
    <submittedName>
        <fullName evidence="3">30S ribosomal protein S12 methylthiotransferase RimO</fullName>
    </submittedName>
</protein>
<dbReference type="InterPro" id="IPR038135">
    <property type="entry name" value="Methylthiotransferase_N_sf"/>
</dbReference>
<sequence>MPERRTVALVTLGCARNEVDSEELAGRLEADGWELVEDAEAADVAVVNTCGFVEAAKKDSVDALLEANDLKGHGRTQAVVAVGCMAERYGKELAEALPEADGVLGFDDYEDISGRLRTILAGGSVEAHAPRDRRKLLPISPAERQGAGPGVALPGHAPVEPQAPSDL</sequence>
<reference evidence="3" key="1">
    <citation type="submission" date="2022-10" db="EMBL/GenBank/DDBJ databases">
        <title>Streptomyces beihaiensis sp. nov., a chitin degrading actinobacterium, isolated from shrimp pond soil.</title>
        <authorList>
            <person name="Xie J."/>
            <person name="Shen N."/>
        </authorList>
    </citation>
    <scope>NUCLEOTIDE SEQUENCE</scope>
    <source>
        <strain evidence="3">GXMU-J5</strain>
    </source>
</reference>
<gene>
    <name evidence="3" type="ORF">OFY01_08130</name>
</gene>
<dbReference type="Gene3D" id="3.40.50.12160">
    <property type="entry name" value="Methylthiotransferase, N-terminal domain"/>
    <property type="match status" value="1"/>
</dbReference>
<dbReference type="GO" id="GO:0005840">
    <property type="term" value="C:ribosome"/>
    <property type="evidence" value="ECO:0007669"/>
    <property type="project" value="UniProtKB-KW"/>
</dbReference>
<evidence type="ECO:0000259" key="2">
    <source>
        <dbReference type="PROSITE" id="PS51449"/>
    </source>
</evidence>
<keyword evidence="4" id="KW-1185">Reference proteome</keyword>
<dbReference type="InterPro" id="IPR013848">
    <property type="entry name" value="Methylthiotransferase_N"/>
</dbReference>
<feature type="domain" description="MTTase N-terminal" evidence="2">
    <location>
        <begin position="5"/>
        <end position="121"/>
    </location>
</feature>
<keyword evidence="3" id="KW-0689">Ribosomal protein</keyword>
<accession>A0ABT3TRU9</accession>
<organism evidence="3 4">
    <name type="scientific">Streptomyces beihaiensis</name>
    <dbReference type="NCBI Taxonomy" id="2984495"/>
    <lineage>
        <taxon>Bacteria</taxon>
        <taxon>Bacillati</taxon>
        <taxon>Actinomycetota</taxon>
        <taxon>Actinomycetes</taxon>
        <taxon>Kitasatosporales</taxon>
        <taxon>Streptomycetaceae</taxon>
        <taxon>Streptomyces</taxon>
    </lineage>
</organism>
<dbReference type="PROSITE" id="PS51449">
    <property type="entry name" value="MTTASE_N"/>
    <property type="match status" value="1"/>
</dbReference>
<feature type="region of interest" description="Disordered" evidence="1">
    <location>
        <begin position="128"/>
        <end position="167"/>
    </location>
</feature>
<feature type="non-terminal residue" evidence="3">
    <location>
        <position position="167"/>
    </location>
</feature>
<dbReference type="EMBL" id="JAPHNL010000064">
    <property type="protein sequence ID" value="MCX3059732.1"/>
    <property type="molecule type" value="Genomic_DNA"/>
</dbReference>
<evidence type="ECO:0000256" key="1">
    <source>
        <dbReference type="SAM" id="MobiDB-lite"/>
    </source>
</evidence>